<gene>
    <name evidence="5" type="primary">mutL</name>
    <name evidence="9" type="ORF">SAMN05661053_2930</name>
</gene>
<dbReference type="SMART" id="SM01340">
    <property type="entry name" value="DNA_mis_repair"/>
    <property type="match status" value="1"/>
</dbReference>
<evidence type="ECO:0000256" key="3">
    <source>
        <dbReference type="ARBA" id="ARBA00022763"/>
    </source>
</evidence>
<keyword evidence="4 5" id="KW-0234">DNA repair</keyword>
<dbReference type="SUPFAM" id="SSF54211">
    <property type="entry name" value="Ribosomal protein S5 domain 2-like"/>
    <property type="match status" value="1"/>
</dbReference>
<evidence type="ECO:0000256" key="4">
    <source>
        <dbReference type="ARBA" id="ARBA00023204"/>
    </source>
</evidence>
<dbReference type="InterPro" id="IPR020667">
    <property type="entry name" value="DNA_mismatch_repair_MutL"/>
</dbReference>
<protein>
    <recommendedName>
        <fullName evidence="2 5">DNA mismatch repair protein MutL</fullName>
    </recommendedName>
</protein>
<dbReference type="GO" id="GO:0140664">
    <property type="term" value="F:ATP-dependent DNA damage sensor activity"/>
    <property type="evidence" value="ECO:0007669"/>
    <property type="project" value="InterPro"/>
</dbReference>
<dbReference type="InterPro" id="IPR013507">
    <property type="entry name" value="DNA_mismatch_S5_2-like"/>
</dbReference>
<accession>A0A380S9B7</accession>
<feature type="domain" description="DNA mismatch repair protein S5" evidence="8">
    <location>
        <begin position="207"/>
        <end position="324"/>
    </location>
</feature>
<dbReference type="CDD" id="cd00782">
    <property type="entry name" value="MutL_Trans"/>
    <property type="match status" value="1"/>
</dbReference>
<dbReference type="Gene3D" id="3.30.565.10">
    <property type="entry name" value="Histidine kinase-like ATPase, C-terminal domain"/>
    <property type="match status" value="1"/>
</dbReference>
<dbReference type="CDD" id="cd16926">
    <property type="entry name" value="HATPase_MutL-MLH-PMS-like"/>
    <property type="match status" value="1"/>
</dbReference>
<dbReference type="HAMAP" id="MF_00149">
    <property type="entry name" value="DNA_mis_repair"/>
    <property type="match status" value="1"/>
</dbReference>
<dbReference type="GO" id="GO:0016887">
    <property type="term" value="F:ATP hydrolysis activity"/>
    <property type="evidence" value="ECO:0007669"/>
    <property type="project" value="InterPro"/>
</dbReference>
<dbReference type="InterPro" id="IPR014790">
    <property type="entry name" value="MutL_C"/>
</dbReference>
<dbReference type="SUPFAM" id="SSF118116">
    <property type="entry name" value="DNA mismatch repair protein MutL"/>
    <property type="match status" value="1"/>
</dbReference>
<name>A0A380S9B7_FIBSU</name>
<dbReference type="SMART" id="SM00853">
    <property type="entry name" value="MutL_C"/>
    <property type="match status" value="1"/>
</dbReference>
<dbReference type="InterPro" id="IPR042121">
    <property type="entry name" value="MutL_C_regsub"/>
</dbReference>
<dbReference type="GO" id="GO:0006298">
    <property type="term" value="P:mismatch repair"/>
    <property type="evidence" value="ECO:0007669"/>
    <property type="project" value="UniProtKB-UniRule"/>
</dbReference>
<dbReference type="GO" id="GO:0032300">
    <property type="term" value="C:mismatch repair complex"/>
    <property type="evidence" value="ECO:0007669"/>
    <property type="project" value="InterPro"/>
</dbReference>
<dbReference type="InterPro" id="IPR042120">
    <property type="entry name" value="MutL_C_dimsub"/>
</dbReference>
<dbReference type="InterPro" id="IPR002099">
    <property type="entry name" value="MutL/Mlh/PMS"/>
</dbReference>
<dbReference type="InterPro" id="IPR037198">
    <property type="entry name" value="MutL_C_sf"/>
</dbReference>
<evidence type="ECO:0000313" key="10">
    <source>
        <dbReference type="Proteomes" id="UP000255423"/>
    </source>
</evidence>
<organism evidence="9 10">
    <name type="scientific">Fibrobacter succinogenes</name>
    <name type="common">Bacteroides succinogenes</name>
    <dbReference type="NCBI Taxonomy" id="833"/>
    <lineage>
        <taxon>Bacteria</taxon>
        <taxon>Pseudomonadati</taxon>
        <taxon>Fibrobacterota</taxon>
        <taxon>Fibrobacteria</taxon>
        <taxon>Fibrobacterales</taxon>
        <taxon>Fibrobacteraceae</taxon>
        <taxon>Fibrobacter</taxon>
    </lineage>
</organism>
<evidence type="ECO:0000259" key="7">
    <source>
        <dbReference type="SMART" id="SM00853"/>
    </source>
</evidence>
<reference evidence="9 10" key="1">
    <citation type="submission" date="2017-08" db="EMBL/GenBank/DDBJ databases">
        <authorList>
            <person name="de Groot N.N."/>
        </authorList>
    </citation>
    <scope>NUCLEOTIDE SEQUENCE [LARGE SCALE GENOMIC DNA]</scope>
    <source>
        <strain evidence="9 10">HM2</strain>
    </source>
</reference>
<dbReference type="Pfam" id="PF08676">
    <property type="entry name" value="MutL_C"/>
    <property type="match status" value="1"/>
</dbReference>
<evidence type="ECO:0000256" key="1">
    <source>
        <dbReference type="ARBA" id="ARBA00006082"/>
    </source>
</evidence>
<dbReference type="InterPro" id="IPR014721">
    <property type="entry name" value="Ribsml_uS5_D2-typ_fold_subgr"/>
</dbReference>
<dbReference type="Gene3D" id="3.30.1370.100">
    <property type="entry name" value="MutL, C-terminal domain, regulatory subdomain"/>
    <property type="match status" value="1"/>
</dbReference>
<dbReference type="SUPFAM" id="SSF55874">
    <property type="entry name" value="ATPase domain of HSP90 chaperone/DNA topoisomerase II/histidine kinase"/>
    <property type="match status" value="1"/>
</dbReference>
<dbReference type="RefSeq" id="WP_109573693.1">
    <property type="nucleotide sequence ID" value="NZ_UHJL01000006.1"/>
</dbReference>
<feature type="region of interest" description="Disordered" evidence="6">
    <location>
        <begin position="340"/>
        <end position="419"/>
    </location>
</feature>
<proteinExistence type="inferred from homology"/>
<dbReference type="GO" id="GO:0005524">
    <property type="term" value="F:ATP binding"/>
    <property type="evidence" value="ECO:0007669"/>
    <property type="project" value="InterPro"/>
</dbReference>
<dbReference type="Proteomes" id="UP000255423">
    <property type="component" value="Unassembled WGS sequence"/>
</dbReference>
<evidence type="ECO:0000256" key="2">
    <source>
        <dbReference type="ARBA" id="ARBA00021975"/>
    </source>
</evidence>
<sequence length="647" mass="71420">MAEIHLLSDEIINKIAAGEVIERPASAVKELIENAIDAGATRIQVQIEQGGKKKIQVTDNGKGMGAADLDLCYLRHTTSKLTNADDLFHLHTNGFRGEAVASIAAVSKLTITSATQEGESGRIVVKGGEVIEKEDIQASRGTTFLVEDLFYNTPVRRTFLGSETSECSRILDIVLKTAISHPEIRFDYKVGDRTVFTGVPGELRSRIAEAIGSKVAKGLLPVDYTEAGVHVTGYISPTTETNGKRNHQFLFMRNRPIENKMVSKAVSQAYEPYGAQCKPVTVLFLDMPDMEFDINVHPAKREVRFANGNLVFLVVTHAIRDTFTKDLEAHSPIIDLSDEFMGSPSPVSQTTPAQSAMPEMPAFDTPAQSSFATPAAPAQPQNDLPWENPFQQAKPYAASVNKPYTKPASAANTLSDKKSKYDVSDDVQDLFSLPEYGKIISLEPDHSKPAPPPETPWAPPSFFQIANTYIAGEDSNGLLIIDQHAAHTRVLFEQAMESLQNNIMQDSQELLFPELIDLSKQEKEIFRNVDEQLRKLGFFVEPFGGDTYQIRSIPSALPLSRAAKAVHDFLNDVDENDTKNDMVKFQEAIAKSWAKTNAYQAGDKLKPEEITALVGQLMITQDPLKSPFGSPTLMRLTLEELSKKFRH</sequence>
<dbReference type="FunFam" id="3.30.565.10:FF:000003">
    <property type="entry name" value="DNA mismatch repair endonuclease MutL"/>
    <property type="match status" value="1"/>
</dbReference>
<evidence type="ECO:0000313" key="9">
    <source>
        <dbReference type="EMBL" id="SUQ26124.1"/>
    </source>
</evidence>
<dbReference type="InterPro" id="IPR036890">
    <property type="entry name" value="HATPase_C_sf"/>
</dbReference>
<feature type="domain" description="MutL C-terminal dimerisation" evidence="7">
    <location>
        <begin position="461"/>
        <end position="605"/>
    </location>
</feature>
<evidence type="ECO:0000256" key="6">
    <source>
        <dbReference type="SAM" id="MobiDB-lite"/>
    </source>
</evidence>
<dbReference type="Pfam" id="PF13589">
    <property type="entry name" value="HATPase_c_3"/>
    <property type="match status" value="1"/>
</dbReference>
<keyword evidence="3 5" id="KW-0227">DNA damage</keyword>
<dbReference type="Pfam" id="PF01119">
    <property type="entry name" value="DNA_mis_repair"/>
    <property type="match status" value="1"/>
</dbReference>
<evidence type="ECO:0000256" key="5">
    <source>
        <dbReference type="HAMAP-Rule" id="MF_00149"/>
    </source>
</evidence>
<comment type="similarity">
    <text evidence="1 5">Belongs to the DNA mismatch repair MutL/HexB family.</text>
</comment>
<dbReference type="Gene3D" id="3.30.1540.20">
    <property type="entry name" value="MutL, C-terminal domain, dimerisation subdomain"/>
    <property type="match status" value="1"/>
</dbReference>
<comment type="function">
    <text evidence="5">This protein is involved in the repair of mismatches in DNA. It is required for dam-dependent methyl-directed DNA mismatch repair. May act as a 'molecular matchmaker', a protein that promotes the formation of a stable complex between two or more DNA-binding proteins in an ATP-dependent manner without itself being part of a final effector complex.</text>
</comment>
<dbReference type="Gene3D" id="3.30.230.10">
    <property type="match status" value="1"/>
</dbReference>
<dbReference type="AlphaFoldDB" id="A0A380S9B7"/>
<dbReference type="PANTHER" id="PTHR10073:SF12">
    <property type="entry name" value="DNA MISMATCH REPAIR PROTEIN MLH1"/>
    <property type="match status" value="1"/>
</dbReference>
<dbReference type="InterPro" id="IPR038973">
    <property type="entry name" value="MutL/Mlh/Pms-like"/>
</dbReference>
<dbReference type="InterPro" id="IPR020568">
    <property type="entry name" value="Ribosomal_Su5_D2-typ_SF"/>
</dbReference>
<dbReference type="PANTHER" id="PTHR10073">
    <property type="entry name" value="DNA MISMATCH REPAIR PROTEIN MLH, PMS, MUTL"/>
    <property type="match status" value="1"/>
</dbReference>
<feature type="compositionally biased region" description="Polar residues" evidence="6">
    <location>
        <begin position="345"/>
        <end position="354"/>
    </location>
</feature>
<dbReference type="NCBIfam" id="TIGR00585">
    <property type="entry name" value="mutl"/>
    <property type="match status" value="1"/>
</dbReference>
<evidence type="ECO:0000259" key="8">
    <source>
        <dbReference type="SMART" id="SM01340"/>
    </source>
</evidence>
<dbReference type="EMBL" id="UHJL01000006">
    <property type="protein sequence ID" value="SUQ26124.1"/>
    <property type="molecule type" value="Genomic_DNA"/>
</dbReference>
<dbReference type="GO" id="GO:0030983">
    <property type="term" value="F:mismatched DNA binding"/>
    <property type="evidence" value="ECO:0007669"/>
    <property type="project" value="InterPro"/>
</dbReference>